<name>A0ACA9RGE8_9GLOM</name>
<evidence type="ECO:0000313" key="1">
    <source>
        <dbReference type="EMBL" id="CAG8790883.1"/>
    </source>
</evidence>
<keyword evidence="2" id="KW-1185">Reference proteome</keyword>
<gene>
    <name evidence="1" type="ORF">RPERSI_LOCUS19129</name>
</gene>
<protein>
    <submittedName>
        <fullName evidence="1">7068_t:CDS:1</fullName>
    </submittedName>
</protein>
<proteinExistence type="predicted"/>
<dbReference type="Proteomes" id="UP000789920">
    <property type="component" value="Unassembled WGS sequence"/>
</dbReference>
<evidence type="ECO:0000313" key="2">
    <source>
        <dbReference type="Proteomes" id="UP000789920"/>
    </source>
</evidence>
<reference evidence="1" key="1">
    <citation type="submission" date="2021-06" db="EMBL/GenBank/DDBJ databases">
        <authorList>
            <person name="Kallberg Y."/>
            <person name="Tangrot J."/>
            <person name="Rosling A."/>
        </authorList>
    </citation>
    <scope>NUCLEOTIDE SEQUENCE</scope>
    <source>
        <strain evidence="1">MA461A</strain>
    </source>
</reference>
<accession>A0ACA9RGE8</accession>
<feature type="non-terminal residue" evidence="1">
    <location>
        <position position="1"/>
    </location>
</feature>
<organism evidence="1 2">
    <name type="scientific">Racocetra persica</name>
    <dbReference type="NCBI Taxonomy" id="160502"/>
    <lineage>
        <taxon>Eukaryota</taxon>
        <taxon>Fungi</taxon>
        <taxon>Fungi incertae sedis</taxon>
        <taxon>Mucoromycota</taxon>
        <taxon>Glomeromycotina</taxon>
        <taxon>Glomeromycetes</taxon>
        <taxon>Diversisporales</taxon>
        <taxon>Gigasporaceae</taxon>
        <taxon>Racocetra</taxon>
    </lineage>
</organism>
<comment type="caution">
    <text evidence="1">The sequence shown here is derived from an EMBL/GenBank/DDBJ whole genome shotgun (WGS) entry which is preliminary data.</text>
</comment>
<dbReference type="EMBL" id="CAJVQC010051873">
    <property type="protein sequence ID" value="CAG8790883.1"/>
    <property type="molecule type" value="Genomic_DNA"/>
</dbReference>
<sequence length="59" mass="6803">LQKNPNISRIIENGIAVICICEKRIALKLQYNETYLNSHINGPECNRSTRTHAITEFLF</sequence>